<sequence>MTGPAENEEIVEPFLEFLIDKQGPVLRGPDASPAKIEAWRGKMPELILTWWQEVGFAGFAEGLIWLTDPDEWTDIAADFIPICQVLSPALEPVAHNGPYYPWLRTAFGEMFCWSPVHGAAIRIDPITRLISGRDYARDVADGQPDNGLEAIIVSDRSRFDTIDEHEKPLFRRLLKWLGPVASDTMYALTPAAVVGGPVIEQNFSIEPAEAHVAVLASL</sequence>
<keyword evidence="3" id="KW-1185">Reference proteome</keyword>
<evidence type="ECO:0000313" key="2">
    <source>
        <dbReference type="EMBL" id="OYO16390.1"/>
    </source>
</evidence>
<comment type="caution">
    <text evidence="2">The sequence shown here is derived from an EMBL/GenBank/DDBJ whole genome shotgun (WGS) entry which is preliminary data.</text>
</comment>
<dbReference type="AlphaFoldDB" id="A0A255GKP5"/>
<feature type="domain" description="GAD-related" evidence="1">
    <location>
        <begin position="15"/>
        <end position="124"/>
    </location>
</feature>
<accession>A0A255GKP5</accession>
<proteinExistence type="predicted"/>
<gene>
    <name evidence="2" type="ORF">CGZ94_04190</name>
</gene>
<name>A0A255GKP5_9ACTN</name>
<dbReference type="InterPro" id="IPR014983">
    <property type="entry name" value="GAD-rel"/>
</dbReference>
<evidence type="ECO:0000259" key="1">
    <source>
        <dbReference type="Pfam" id="PF08887"/>
    </source>
</evidence>
<dbReference type="Proteomes" id="UP000215896">
    <property type="component" value="Unassembled WGS sequence"/>
</dbReference>
<reference evidence="2 3" key="1">
    <citation type="submission" date="2017-07" db="EMBL/GenBank/DDBJ databases">
        <title>Draft whole genome sequences of clinical Proprionibacteriaceae strains.</title>
        <authorList>
            <person name="Bernier A.-M."/>
            <person name="Bernard K."/>
            <person name="Domingo M.-C."/>
        </authorList>
    </citation>
    <scope>NUCLEOTIDE SEQUENCE [LARGE SCALE GENOMIC DNA]</scope>
    <source>
        <strain evidence="2 3">NML 030167</strain>
    </source>
</reference>
<dbReference type="OrthoDB" id="9016361at2"/>
<protein>
    <recommendedName>
        <fullName evidence="1">GAD-related domain-containing protein</fullName>
    </recommendedName>
</protein>
<organism evidence="2 3">
    <name type="scientific">Enemella evansiae</name>
    <dbReference type="NCBI Taxonomy" id="2016499"/>
    <lineage>
        <taxon>Bacteria</taxon>
        <taxon>Bacillati</taxon>
        <taxon>Actinomycetota</taxon>
        <taxon>Actinomycetes</taxon>
        <taxon>Propionibacteriales</taxon>
        <taxon>Propionibacteriaceae</taxon>
        <taxon>Enemella</taxon>
    </lineage>
</organism>
<dbReference type="Pfam" id="PF08887">
    <property type="entry name" value="GAD-like"/>
    <property type="match status" value="1"/>
</dbReference>
<evidence type="ECO:0000313" key="3">
    <source>
        <dbReference type="Proteomes" id="UP000215896"/>
    </source>
</evidence>
<dbReference type="EMBL" id="NMVO01000003">
    <property type="protein sequence ID" value="OYO16390.1"/>
    <property type="molecule type" value="Genomic_DNA"/>
</dbReference>